<comment type="subcellular location">
    <subcellularLocation>
        <location evidence="1">Cell inner membrane</location>
        <topology evidence="1">Single-pass membrane protein</topology>
    </subcellularLocation>
</comment>
<feature type="transmembrane region" description="Helical" evidence="9">
    <location>
        <begin position="12"/>
        <end position="33"/>
    </location>
</feature>
<evidence type="ECO:0000256" key="9">
    <source>
        <dbReference type="SAM" id="Phobius"/>
    </source>
</evidence>
<dbReference type="Pfam" id="PF07963">
    <property type="entry name" value="N_methyl"/>
    <property type="match status" value="1"/>
</dbReference>
<dbReference type="Proteomes" id="UP000562027">
    <property type="component" value="Unassembled WGS sequence"/>
</dbReference>
<dbReference type="NCBIfam" id="TIGR02532">
    <property type="entry name" value="IV_pilin_GFxxxE"/>
    <property type="match status" value="1"/>
</dbReference>
<dbReference type="PROSITE" id="PS00409">
    <property type="entry name" value="PROKAR_NTER_METHYL"/>
    <property type="match status" value="1"/>
</dbReference>
<name>A0A840LDN4_9BURK</name>
<feature type="compositionally biased region" description="Basic and acidic residues" evidence="8">
    <location>
        <begin position="180"/>
        <end position="190"/>
    </location>
</feature>
<dbReference type="InterPro" id="IPR051621">
    <property type="entry name" value="T2SS_protein_J"/>
</dbReference>
<evidence type="ECO:0000313" key="11">
    <source>
        <dbReference type="Proteomes" id="UP000562027"/>
    </source>
</evidence>
<evidence type="ECO:0000256" key="1">
    <source>
        <dbReference type="ARBA" id="ARBA00004377"/>
    </source>
</evidence>
<dbReference type="GO" id="GO:0005886">
    <property type="term" value="C:plasma membrane"/>
    <property type="evidence" value="ECO:0007669"/>
    <property type="project" value="UniProtKB-SubCell"/>
</dbReference>
<protein>
    <submittedName>
        <fullName evidence="10">General secretion pathway protein J</fullName>
    </submittedName>
</protein>
<reference evidence="10 11" key="1">
    <citation type="submission" date="2020-08" db="EMBL/GenBank/DDBJ databases">
        <title>Functional genomics of gut bacteria from endangered species of beetles.</title>
        <authorList>
            <person name="Carlos-Shanley C."/>
        </authorList>
    </citation>
    <scope>NUCLEOTIDE SEQUENCE [LARGE SCALE GENOMIC DNA]</scope>
    <source>
        <strain evidence="10 11">S00239</strain>
    </source>
</reference>
<dbReference type="EMBL" id="JACHLP010000006">
    <property type="protein sequence ID" value="MBB4844742.1"/>
    <property type="molecule type" value="Genomic_DNA"/>
</dbReference>
<proteinExistence type="predicted"/>
<keyword evidence="3" id="KW-0488">Methylation</keyword>
<dbReference type="AlphaFoldDB" id="A0A840LDN4"/>
<keyword evidence="11" id="KW-1185">Reference proteome</keyword>
<evidence type="ECO:0000256" key="3">
    <source>
        <dbReference type="ARBA" id="ARBA00022481"/>
    </source>
</evidence>
<evidence type="ECO:0000256" key="6">
    <source>
        <dbReference type="ARBA" id="ARBA00022989"/>
    </source>
</evidence>
<feature type="compositionally biased region" description="Low complexity" evidence="8">
    <location>
        <begin position="191"/>
        <end position="206"/>
    </location>
</feature>
<organism evidence="10 11">
    <name type="scientific">Roseateles oligotrophus</name>
    <dbReference type="NCBI Taxonomy" id="1769250"/>
    <lineage>
        <taxon>Bacteria</taxon>
        <taxon>Pseudomonadati</taxon>
        <taxon>Pseudomonadota</taxon>
        <taxon>Betaproteobacteria</taxon>
        <taxon>Burkholderiales</taxon>
        <taxon>Sphaerotilaceae</taxon>
        <taxon>Roseateles</taxon>
    </lineage>
</organism>
<dbReference type="InterPro" id="IPR045584">
    <property type="entry name" value="Pilin-like"/>
</dbReference>
<keyword evidence="5 9" id="KW-0812">Transmembrane</keyword>
<evidence type="ECO:0000256" key="4">
    <source>
        <dbReference type="ARBA" id="ARBA00022519"/>
    </source>
</evidence>
<gene>
    <name evidence="10" type="ORF">HNP55_003286</name>
</gene>
<evidence type="ECO:0000256" key="2">
    <source>
        <dbReference type="ARBA" id="ARBA00022475"/>
    </source>
</evidence>
<sequence>MNSVRSPQPERGFTLVEVLVALAIMATMAMIAWRGLDALLKSRDIAQAHLEQSSRLQTVVAQWEQDLRAIQDSGIEEPLAFDGASLRMTRQVPEGLQVVVWTARNNALFRWEGPVVKTVAALHDSFQRSQLQVNQDATQLRALDGVSGWQMYFYRGNSWSNAQSSGGSSSNTQPPQAPQKSEDDKTKAENNEAGSSGNSSNNNGANRQGPVRPDLPTGVRMVILFDPGSGFSGPLTRQIAIGQ</sequence>
<dbReference type="PANTHER" id="PTHR39583:SF2">
    <property type="entry name" value="TYPE II SECRETION SYSTEM PROTEIN J"/>
    <property type="match status" value="1"/>
</dbReference>
<evidence type="ECO:0000256" key="5">
    <source>
        <dbReference type="ARBA" id="ARBA00022692"/>
    </source>
</evidence>
<dbReference type="InterPro" id="IPR012902">
    <property type="entry name" value="N_methyl_site"/>
</dbReference>
<comment type="caution">
    <text evidence="10">The sequence shown here is derived from an EMBL/GenBank/DDBJ whole genome shotgun (WGS) entry which is preliminary data.</text>
</comment>
<keyword evidence="4" id="KW-0997">Cell inner membrane</keyword>
<evidence type="ECO:0000256" key="7">
    <source>
        <dbReference type="ARBA" id="ARBA00023136"/>
    </source>
</evidence>
<keyword evidence="7 9" id="KW-0472">Membrane</keyword>
<evidence type="ECO:0000256" key="8">
    <source>
        <dbReference type="SAM" id="MobiDB-lite"/>
    </source>
</evidence>
<dbReference type="SUPFAM" id="SSF54523">
    <property type="entry name" value="Pili subunits"/>
    <property type="match status" value="2"/>
</dbReference>
<keyword evidence="6 9" id="KW-1133">Transmembrane helix</keyword>
<keyword evidence="2" id="KW-1003">Cell membrane</keyword>
<dbReference type="RefSeq" id="WP_184301579.1">
    <property type="nucleotide sequence ID" value="NZ_JACHLP010000006.1"/>
</dbReference>
<dbReference type="PANTHER" id="PTHR39583">
    <property type="entry name" value="TYPE II SECRETION SYSTEM PROTEIN J-RELATED"/>
    <property type="match status" value="1"/>
</dbReference>
<evidence type="ECO:0000313" key="10">
    <source>
        <dbReference type="EMBL" id="MBB4844742.1"/>
    </source>
</evidence>
<accession>A0A840LDN4</accession>
<feature type="region of interest" description="Disordered" evidence="8">
    <location>
        <begin position="161"/>
        <end position="215"/>
    </location>
</feature>
<dbReference type="GO" id="GO:0015628">
    <property type="term" value="P:protein secretion by the type II secretion system"/>
    <property type="evidence" value="ECO:0007669"/>
    <property type="project" value="TreeGrafter"/>
</dbReference>
<feature type="compositionally biased region" description="Low complexity" evidence="8">
    <location>
        <begin position="161"/>
        <end position="171"/>
    </location>
</feature>